<dbReference type="Proteomes" id="UP000078240">
    <property type="component" value="Unassembled WGS sequence"/>
</dbReference>
<keyword evidence="2" id="KW-0732">Signal</keyword>
<name>A0A179H912_PURLI</name>
<evidence type="ECO:0000313" key="4">
    <source>
        <dbReference type="Proteomes" id="UP000078240"/>
    </source>
</evidence>
<feature type="chain" id="PRO_5008103344" evidence="2">
    <location>
        <begin position="23"/>
        <end position="233"/>
    </location>
</feature>
<dbReference type="EMBL" id="LSBH01000001">
    <property type="protein sequence ID" value="OAQ86003.1"/>
    <property type="molecule type" value="Genomic_DNA"/>
</dbReference>
<organism evidence="3 4">
    <name type="scientific">Purpureocillium lilacinum</name>
    <name type="common">Paecilomyces lilacinus</name>
    <dbReference type="NCBI Taxonomy" id="33203"/>
    <lineage>
        <taxon>Eukaryota</taxon>
        <taxon>Fungi</taxon>
        <taxon>Dikarya</taxon>
        <taxon>Ascomycota</taxon>
        <taxon>Pezizomycotina</taxon>
        <taxon>Sordariomycetes</taxon>
        <taxon>Hypocreomycetidae</taxon>
        <taxon>Hypocreales</taxon>
        <taxon>Ophiocordycipitaceae</taxon>
        <taxon>Purpureocillium</taxon>
    </lineage>
</organism>
<accession>A0A179H912</accession>
<feature type="compositionally biased region" description="Polar residues" evidence="1">
    <location>
        <begin position="30"/>
        <end position="52"/>
    </location>
</feature>
<evidence type="ECO:0000256" key="2">
    <source>
        <dbReference type="SAM" id="SignalP"/>
    </source>
</evidence>
<evidence type="ECO:0000313" key="3">
    <source>
        <dbReference type="EMBL" id="OAQ86003.1"/>
    </source>
</evidence>
<dbReference type="AlphaFoldDB" id="A0A179H912"/>
<sequence length="233" mass="25396">MVRLATGLAVAAALSSTHMATARSIAPSDKANSTTPTQLIDPSSNDTANDHTGMQDVRDAIARASMQTITAGGNNNKGALGDAPPMPGVDTTAGVTPAHGQVVTLPLRMDLRCRWNYISDQKDVKVYRAFMRPGRDNPQQMDEWCDEVRDKLQKRCEGDYGKGNFTWHRCAGDSKDLLSWGPKGAVATWEIPVAEGEKPKCVRQALEKAAGGWLVDWMGFEGCYQAFGFEIEY</sequence>
<evidence type="ECO:0000256" key="1">
    <source>
        <dbReference type="SAM" id="MobiDB-lite"/>
    </source>
</evidence>
<feature type="region of interest" description="Disordered" evidence="1">
    <location>
        <begin position="70"/>
        <end position="96"/>
    </location>
</feature>
<comment type="caution">
    <text evidence="3">The sequence shown here is derived from an EMBL/GenBank/DDBJ whole genome shotgun (WGS) entry which is preliminary data.</text>
</comment>
<dbReference type="OrthoDB" id="4927579at2759"/>
<protein>
    <submittedName>
        <fullName evidence="3">Uncharacterized protein</fullName>
    </submittedName>
</protein>
<feature type="signal peptide" evidence="2">
    <location>
        <begin position="1"/>
        <end position="22"/>
    </location>
</feature>
<proteinExistence type="predicted"/>
<reference evidence="3 4" key="1">
    <citation type="submission" date="2016-01" db="EMBL/GenBank/DDBJ databases">
        <title>Biosynthesis of antibiotic leucinostatins and their inhibition on Phytophthora in bio-control Purpureocillium lilacinum.</title>
        <authorList>
            <person name="Wang G."/>
            <person name="Liu Z."/>
            <person name="Lin R."/>
            <person name="Li E."/>
            <person name="Mao Z."/>
            <person name="Ling J."/>
            <person name="Yin W."/>
            <person name="Xie B."/>
        </authorList>
    </citation>
    <scope>NUCLEOTIDE SEQUENCE [LARGE SCALE GENOMIC DNA]</scope>
    <source>
        <strain evidence="3">PLBJ-1</strain>
    </source>
</reference>
<gene>
    <name evidence="3" type="ORF">VFPBJ_00043</name>
</gene>
<feature type="region of interest" description="Disordered" evidence="1">
    <location>
        <begin position="24"/>
        <end position="52"/>
    </location>
</feature>